<sequence>MKKGLLILAAAMLTLSMAACGNNTDDTAATNDPAATNASETAGQTEAAETPAVPQGTLTVEGAADEVDMGKVEGEKLSDTTPEDSNLEASGEIGNFEVAIEDAKVFDYEGQRVIALSYKFTSHNASPTSFSSVLSTEVTQDGNNLAPIVVLGVEGLNTNSMQERVENDDTITVQETFILSNEQSDVNVVVHKYDDPSGASVSKAFSLQ</sequence>
<reference evidence="5" key="2">
    <citation type="journal article" date="2021" name="PeerJ">
        <title>Extensive microbial diversity within the chicken gut microbiome revealed by metagenomics and culture.</title>
        <authorList>
            <person name="Gilroy R."/>
            <person name="Ravi A."/>
            <person name="Getino M."/>
            <person name="Pursley I."/>
            <person name="Horton D.L."/>
            <person name="Alikhan N.F."/>
            <person name="Baker D."/>
            <person name="Gharbi K."/>
            <person name="Hall N."/>
            <person name="Watson M."/>
            <person name="Adriaenssens E.M."/>
            <person name="Foster-Nyarko E."/>
            <person name="Jarju S."/>
            <person name="Secka A."/>
            <person name="Antonio M."/>
            <person name="Oren A."/>
            <person name="Chaudhuri R.R."/>
            <person name="La Ragione R."/>
            <person name="Hildebrand F."/>
            <person name="Pallen M.J."/>
        </authorList>
    </citation>
    <scope>NUCLEOTIDE SEQUENCE</scope>
    <source>
        <strain evidence="5">USAMLcec3-3695</strain>
    </source>
</reference>
<accession>A0A9D1SDU2</accession>
<dbReference type="Pfam" id="PF16729">
    <property type="entry name" value="DUF5067"/>
    <property type="match status" value="1"/>
</dbReference>
<evidence type="ECO:0000313" key="6">
    <source>
        <dbReference type="Proteomes" id="UP000824109"/>
    </source>
</evidence>
<feature type="compositionally biased region" description="Low complexity" evidence="2">
    <location>
        <begin position="29"/>
        <end position="38"/>
    </location>
</feature>
<feature type="signal peptide" evidence="3">
    <location>
        <begin position="1"/>
        <end position="21"/>
    </location>
</feature>
<reference evidence="5" key="1">
    <citation type="submission" date="2020-10" db="EMBL/GenBank/DDBJ databases">
        <authorList>
            <person name="Gilroy R."/>
        </authorList>
    </citation>
    <scope>NUCLEOTIDE SEQUENCE</scope>
    <source>
        <strain evidence="5">USAMLcec3-3695</strain>
    </source>
</reference>
<protein>
    <submittedName>
        <fullName evidence="5">DUF5067 domain-containing protein</fullName>
    </submittedName>
</protein>
<feature type="chain" id="PRO_5038669189" evidence="3">
    <location>
        <begin position="22"/>
        <end position="208"/>
    </location>
</feature>
<feature type="domain" description="DUF5067" evidence="4">
    <location>
        <begin position="78"/>
        <end position="191"/>
    </location>
</feature>
<keyword evidence="1 3" id="KW-0732">Signal</keyword>
<dbReference type="Proteomes" id="UP000824109">
    <property type="component" value="Unassembled WGS sequence"/>
</dbReference>
<gene>
    <name evidence="5" type="ORF">IAA61_02920</name>
</gene>
<feature type="region of interest" description="Disordered" evidence="2">
    <location>
        <begin position="29"/>
        <end position="57"/>
    </location>
</feature>
<dbReference type="Gene3D" id="2.60.40.1240">
    <property type="match status" value="1"/>
</dbReference>
<name>A0A9D1SDU2_9FIRM</name>
<evidence type="ECO:0000256" key="3">
    <source>
        <dbReference type="SAM" id="SignalP"/>
    </source>
</evidence>
<proteinExistence type="predicted"/>
<evidence type="ECO:0000256" key="1">
    <source>
        <dbReference type="ARBA" id="ARBA00022729"/>
    </source>
</evidence>
<comment type="caution">
    <text evidence="5">The sequence shown here is derived from an EMBL/GenBank/DDBJ whole genome shotgun (WGS) entry which is preliminary data.</text>
</comment>
<evidence type="ECO:0000313" key="5">
    <source>
        <dbReference type="EMBL" id="HIU56749.1"/>
    </source>
</evidence>
<dbReference type="AlphaFoldDB" id="A0A9D1SDU2"/>
<dbReference type="InterPro" id="IPR031989">
    <property type="entry name" value="DUF5067"/>
</dbReference>
<evidence type="ECO:0000256" key="2">
    <source>
        <dbReference type="SAM" id="MobiDB-lite"/>
    </source>
</evidence>
<evidence type="ECO:0000259" key="4">
    <source>
        <dbReference type="Pfam" id="PF16729"/>
    </source>
</evidence>
<dbReference type="InterPro" id="IPR029050">
    <property type="entry name" value="Immunoprotect_excell_Ig-like"/>
</dbReference>
<organism evidence="5 6">
    <name type="scientific">Candidatus Ornithomonoglobus merdipullorum</name>
    <dbReference type="NCBI Taxonomy" id="2840895"/>
    <lineage>
        <taxon>Bacteria</taxon>
        <taxon>Bacillati</taxon>
        <taxon>Bacillota</taxon>
        <taxon>Clostridia</taxon>
        <taxon>Candidatus Ornithomonoglobus</taxon>
    </lineage>
</organism>
<dbReference type="PROSITE" id="PS51257">
    <property type="entry name" value="PROKAR_LIPOPROTEIN"/>
    <property type="match status" value="1"/>
</dbReference>
<dbReference type="EMBL" id="DVNB01000029">
    <property type="protein sequence ID" value="HIU56749.1"/>
    <property type="molecule type" value="Genomic_DNA"/>
</dbReference>